<dbReference type="SUPFAM" id="SSF161098">
    <property type="entry name" value="MetI-like"/>
    <property type="match status" value="1"/>
</dbReference>
<dbReference type="Pfam" id="PF00005">
    <property type="entry name" value="ABC_tran"/>
    <property type="match status" value="1"/>
</dbReference>
<keyword evidence="7" id="KW-0547">Nucleotide-binding</keyword>
<sequence length="636" mass="66025">MRRSTSGRAAVLRTPLGISTLVLLVAVVGVAVVAPLVLGSRAETIDVAAMDQGMSAQHLFGTDPLGRDLLARTLVATRLSVVLAVITTVVAAVVGVLAGALPFVLGRRLGRLLVATINLSVAFPSLLLALFLAMIFGVGAQGAVLTLALAMAPGFARLTHSTAAAVAGSDYIAAARLLRVGRARIVLRHILPNIAEPLVVNATTTVGTALLSLSGLSYLGFGVQAPDYDWGRLLSDGLGSIYTTPAAGLLPCAAIVVAGLTFILAGEVATQVVSGRSRRRGTARRVVTAPVAPVAEDTGPAGDVVLRVEDLTVTFPDRGTRPVRGVSFEVRAGEVVGVVGESGSGKSLTAAAVGALVPHPGVVEATRLDLAGRDVRRLGRAERDRVLGTSLATVFQDPMSALNPAVRVGLQLAEVSRVHQGLSRRAAAARAVDRLAAVDIPSPERRAREYPGTFSGGMRQRAMIGMSLMAEPSLIIADEPTTALDVTVQQGVLALLRDVVRQRNAALLFISHDIAVVSRIASRVLVMYAGQIIEELPVSALVDDAAHPYTRALVASIPDMGMDRRLPLATIDGRPPEPDRLPVGCSFAPRCPLADVGCAEQAPPLVAIGENRRVACWKPPSDVGGPRSTAGEGGRG</sequence>
<feature type="transmembrane region" description="Helical" evidence="11">
    <location>
        <begin position="126"/>
        <end position="152"/>
    </location>
</feature>
<dbReference type="CDD" id="cd06261">
    <property type="entry name" value="TM_PBP2"/>
    <property type="match status" value="1"/>
</dbReference>
<dbReference type="PANTHER" id="PTHR43297">
    <property type="entry name" value="OLIGOPEPTIDE TRANSPORT ATP-BINDING PROTEIN APPD"/>
    <property type="match status" value="1"/>
</dbReference>
<dbReference type="FunFam" id="3.40.50.300:FF:000016">
    <property type="entry name" value="Oligopeptide ABC transporter ATP-binding component"/>
    <property type="match status" value="1"/>
</dbReference>
<evidence type="ECO:0000256" key="9">
    <source>
        <dbReference type="ARBA" id="ARBA00022989"/>
    </source>
</evidence>
<dbReference type="GO" id="GO:0005524">
    <property type="term" value="F:ATP binding"/>
    <property type="evidence" value="ECO:0007669"/>
    <property type="project" value="UniProtKB-KW"/>
</dbReference>
<dbReference type="InterPro" id="IPR050388">
    <property type="entry name" value="ABC_Ni/Peptide_Import"/>
</dbReference>
<comment type="similarity">
    <text evidence="3">Belongs to the ABC transporter superfamily.</text>
</comment>
<evidence type="ECO:0000256" key="8">
    <source>
        <dbReference type="ARBA" id="ARBA00022840"/>
    </source>
</evidence>
<dbReference type="GO" id="GO:0016887">
    <property type="term" value="F:ATP hydrolysis activity"/>
    <property type="evidence" value="ECO:0007669"/>
    <property type="project" value="InterPro"/>
</dbReference>
<dbReference type="InterPro" id="IPR035906">
    <property type="entry name" value="MetI-like_sf"/>
</dbReference>
<name>A0A9X2ZXU2_9PSEU</name>
<evidence type="ECO:0000259" key="12">
    <source>
        <dbReference type="PROSITE" id="PS50893"/>
    </source>
</evidence>
<dbReference type="SMART" id="SM00382">
    <property type="entry name" value="AAA"/>
    <property type="match status" value="1"/>
</dbReference>
<evidence type="ECO:0000256" key="5">
    <source>
        <dbReference type="ARBA" id="ARBA00022475"/>
    </source>
</evidence>
<evidence type="ECO:0000259" key="13">
    <source>
        <dbReference type="PROSITE" id="PS50928"/>
    </source>
</evidence>
<dbReference type="InterPro" id="IPR027417">
    <property type="entry name" value="P-loop_NTPase"/>
</dbReference>
<dbReference type="InterPro" id="IPR000515">
    <property type="entry name" value="MetI-like"/>
</dbReference>
<comment type="subcellular location">
    <subcellularLocation>
        <location evidence="11">Cell membrane</location>
        <topology evidence="11">Multi-pass membrane protein</topology>
    </subcellularLocation>
    <subcellularLocation>
        <location evidence="2">Cell membrane</location>
        <topology evidence="2">Peripheral membrane protein</topology>
    </subcellularLocation>
    <subcellularLocation>
        <location evidence="1">Membrane</location>
        <topology evidence="1">Multi-pass membrane protein</topology>
    </subcellularLocation>
</comment>
<comment type="caution">
    <text evidence="14">The sequence shown here is derived from an EMBL/GenBank/DDBJ whole genome shotgun (WGS) entry which is preliminary data.</text>
</comment>
<dbReference type="AlphaFoldDB" id="A0A9X2ZXU2"/>
<dbReference type="GO" id="GO:0015833">
    <property type="term" value="P:peptide transport"/>
    <property type="evidence" value="ECO:0007669"/>
    <property type="project" value="InterPro"/>
</dbReference>
<evidence type="ECO:0000256" key="11">
    <source>
        <dbReference type="RuleBase" id="RU363032"/>
    </source>
</evidence>
<organism evidence="14 15">
    <name type="scientific">Umezawaea endophytica</name>
    <dbReference type="NCBI Taxonomy" id="1654476"/>
    <lineage>
        <taxon>Bacteria</taxon>
        <taxon>Bacillati</taxon>
        <taxon>Actinomycetota</taxon>
        <taxon>Actinomycetes</taxon>
        <taxon>Pseudonocardiales</taxon>
        <taxon>Pseudonocardiaceae</taxon>
        <taxon>Umezawaea</taxon>
    </lineage>
</organism>
<evidence type="ECO:0000256" key="10">
    <source>
        <dbReference type="ARBA" id="ARBA00023136"/>
    </source>
</evidence>
<feature type="transmembrane region" description="Helical" evidence="11">
    <location>
        <begin position="198"/>
        <end position="221"/>
    </location>
</feature>
<dbReference type="EMBL" id="JANYMP010000001">
    <property type="protein sequence ID" value="MCS7475724.1"/>
    <property type="molecule type" value="Genomic_DNA"/>
</dbReference>
<dbReference type="NCBIfam" id="TIGR01727">
    <property type="entry name" value="oligo_HPY"/>
    <property type="match status" value="1"/>
</dbReference>
<comment type="similarity">
    <text evidence="11">Belongs to the binding-protein-dependent transport system permease family.</text>
</comment>
<evidence type="ECO:0000256" key="1">
    <source>
        <dbReference type="ARBA" id="ARBA00004141"/>
    </source>
</evidence>
<feature type="domain" description="ABC transporter" evidence="12">
    <location>
        <begin position="306"/>
        <end position="554"/>
    </location>
</feature>
<dbReference type="InterPro" id="IPR003593">
    <property type="entry name" value="AAA+_ATPase"/>
</dbReference>
<evidence type="ECO:0000256" key="3">
    <source>
        <dbReference type="ARBA" id="ARBA00005417"/>
    </source>
</evidence>
<dbReference type="Pfam" id="PF00528">
    <property type="entry name" value="BPD_transp_1"/>
    <property type="match status" value="1"/>
</dbReference>
<dbReference type="InterPro" id="IPR013563">
    <property type="entry name" value="Oligopep_ABC_C"/>
</dbReference>
<keyword evidence="15" id="KW-1185">Reference proteome</keyword>
<evidence type="ECO:0000313" key="15">
    <source>
        <dbReference type="Proteomes" id="UP001141259"/>
    </source>
</evidence>
<keyword evidence="9 11" id="KW-1133">Transmembrane helix</keyword>
<dbReference type="PANTHER" id="PTHR43297:SF2">
    <property type="entry name" value="DIPEPTIDE TRANSPORT ATP-BINDING PROTEIN DPPD"/>
    <property type="match status" value="1"/>
</dbReference>
<evidence type="ECO:0000256" key="6">
    <source>
        <dbReference type="ARBA" id="ARBA00022692"/>
    </source>
</evidence>
<keyword evidence="8" id="KW-0067">ATP-binding</keyword>
<dbReference type="RefSeq" id="WP_259621232.1">
    <property type="nucleotide sequence ID" value="NZ_JANYMP010000001.1"/>
</dbReference>
<dbReference type="PROSITE" id="PS50893">
    <property type="entry name" value="ABC_TRANSPORTER_2"/>
    <property type="match status" value="1"/>
</dbReference>
<dbReference type="InterPro" id="IPR003439">
    <property type="entry name" value="ABC_transporter-like_ATP-bd"/>
</dbReference>
<keyword evidence="4 11" id="KW-0813">Transport</keyword>
<keyword evidence="10 11" id="KW-0472">Membrane</keyword>
<evidence type="ECO:0000256" key="4">
    <source>
        <dbReference type="ARBA" id="ARBA00022448"/>
    </source>
</evidence>
<feature type="domain" description="ABC transmembrane type-1" evidence="13">
    <location>
        <begin position="77"/>
        <end position="268"/>
    </location>
</feature>
<protein>
    <submittedName>
        <fullName evidence="14">Dipeptide/oligopeptide/nickel ABC transporter permease/ATP-binding protein</fullName>
    </submittedName>
</protein>
<dbReference type="Pfam" id="PF08352">
    <property type="entry name" value="oligo_HPY"/>
    <property type="match status" value="1"/>
</dbReference>
<keyword evidence="6 11" id="KW-0812">Transmembrane</keyword>
<feature type="transmembrane region" description="Helical" evidence="11">
    <location>
        <begin position="21"/>
        <end position="38"/>
    </location>
</feature>
<evidence type="ECO:0000313" key="14">
    <source>
        <dbReference type="EMBL" id="MCS7475724.1"/>
    </source>
</evidence>
<dbReference type="PROSITE" id="PS00211">
    <property type="entry name" value="ABC_TRANSPORTER_1"/>
    <property type="match status" value="1"/>
</dbReference>
<accession>A0A9X2ZXU2</accession>
<evidence type="ECO:0000256" key="2">
    <source>
        <dbReference type="ARBA" id="ARBA00004202"/>
    </source>
</evidence>
<keyword evidence="5" id="KW-1003">Cell membrane</keyword>
<dbReference type="Gene3D" id="1.10.3720.10">
    <property type="entry name" value="MetI-like"/>
    <property type="match status" value="1"/>
</dbReference>
<feature type="transmembrane region" description="Helical" evidence="11">
    <location>
        <begin position="158"/>
        <end position="178"/>
    </location>
</feature>
<dbReference type="InterPro" id="IPR017871">
    <property type="entry name" value="ABC_transporter-like_CS"/>
</dbReference>
<feature type="transmembrane region" description="Helical" evidence="11">
    <location>
        <begin position="241"/>
        <end position="270"/>
    </location>
</feature>
<dbReference type="CDD" id="cd03257">
    <property type="entry name" value="ABC_NikE_OppD_transporters"/>
    <property type="match status" value="1"/>
</dbReference>
<dbReference type="PROSITE" id="PS50928">
    <property type="entry name" value="ABC_TM1"/>
    <property type="match status" value="1"/>
</dbReference>
<dbReference type="GO" id="GO:0005886">
    <property type="term" value="C:plasma membrane"/>
    <property type="evidence" value="ECO:0007669"/>
    <property type="project" value="UniProtKB-SubCell"/>
</dbReference>
<gene>
    <name evidence="14" type="ORF">NZH93_02585</name>
</gene>
<evidence type="ECO:0000256" key="7">
    <source>
        <dbReference type="ARBA" id="ARBA00022741"/>
    </source>
</evidence>
<dbReference type="Gene3D" id="3.40.50.300">
    <property type="entry name" value="P-loop containing nucleotide triphosphate hydrolases"/>
    <property type="match status" value="1"/>
</dbReference>
<feature type="transmembrane region" description="Helical" evidence="11">
    <location>
        <begin position="79"/>
        <end position="105"/>
    </location>
</feature>
<dbReference type="Proteomes" id="UP001141259">
    <property type="component" value="Unassembled WGS sequence"/>
</dbReference>
<reference evidence="14" key="1">
    <citation type="submission" date="2022-08" db="EMBL/GenBank/DDBJ databases">
        <authorList>
            <person name="Tistechok S."/>
            <person name="Samborskyy M."/>
            <person name="Roman I."/>
        </authorList>
    </citation>
    <scope>NUCLEOTIDE SEQUENCE</scope>
    <source>
        <strain evidence="14">DSM 103496</strain>
    </source>
</reference>
<dbReference type="SUPFAM" id="SSF52540">
    <property type="entry name" value="P-loop containing nucleoside triphosphate hydrolases"/>
    <property type="match status" value="1"/>
</dbReference>
<dbReference type="GO" id="GO:0055085">
    <property type="term" value="P:transmembrane transport"/>
    <property type="evidence" value="ECO:0007669"/>
    <property type="project" value="InterPro"/>
</dbReference>
<proteinExistence type="inferred from homology"/>